<dbReference type="EMBL" id="GBXM01062656">
    <property type="protein sequence ID" value="JAH45921.1"/>
    <property type="molecule type" value="Transcribed_RNA"/>
</dbReference>
<organism evidence="1">
    <name type="scientific">Anguilla anguilla</name>
    <name type="common">European freshwater eel</name>
    <name type="synonym">Muraena anguilla</name>
    <dbReference type="NCBI Taxonomy" id="7936"/>
    <lineage>
        <taxon>Eukaryota</taxon>
        <taxon>Metazoa</taxon>
        <taxon>Chordata</taxon>
        <taxon>Craniata</taxon>
        <taxon>Vertebrata</taxon>
        <taxon>Euteleostomi</taxon>
        <taxon>Actinopterygii</taxon>
        <taxon>Neopterygii</taxon>
        <taxon>Teleostei</taxon>
        <taxon>Anguilliformes</taxon>
        <taxon>Anguillidae</taxon>
        <taxon>Anguilla</taxon>
    </lineage>
</organism>
<evidence type="ECO:0000313" key="1">
    <source>
        <dbReference type="EMBL" id="JAH45921.1"/>
    </source>
</evidence>
<reference evidence="1" key="2">
    <citation type="journal article" date="2015" name="Fish Shellfish Immunol.">
        <title>Early steps in the European eel (Anguilla anguilla)-Vibrio vulnificus interaction in the gills: Role of the RtxA13 toxin.</title>
        <authorList>
            <person name="Callol A."/>
            <person name="Pajuelo D."/>
            <person name="Ebbesson L."/>
            <person name="Teles M."/>
            <person name="MacKenzie S."/>
            <person name="Amaro C."/>
        </authorList>
    </citation>
    <scope>NUCLEOTIDE SEQUENCE</scope>
</reference>
<proteinExistence type="predicted"/>
<name>A0A0E9SXA6_ANGAN</name>
<sequence length="27" mass="3131">MLSFGSCSTQWAVSIAQTIQHRNYNTW</sequence>
<dbReference type="AlphaFoldDB" id="A0A0E9SXA6"/>
<reference evidence="1" key="1">
    <citation type="submission" date="2014-11" db="EMBL/GenBank/DDBJ databases">
        <authorList>
            <person name="Amaro Gonzalez C."/>
        </authorList>
    </citation>
    <scope>NUCLEOTIDE SEQUENCE</scope>
</reference>
<protein>
    <submittedName>
        <fullName evidence="1">Uncharacterized protein</fullName>
    </submittedName>
</protein>
<accession>A0A0E9SXA6</accession>